<dbReference type="AlphaFoldDB" id="A0A8J4TPB8"/>
<proteinExistence type="predicted"/>
<sequence>HFPQLALCFTPILPHVGEFSVEFILQAQTHSRSTCDVSCVNKIQRGAVKTVPTSQRENFPPPGERL</sequence>
<protein>
    <submittedName>
        <fullName evidence="1">Jouberin</fullName>
    </submittedName>
</protein>
<reference evidence="1" key="1">
    <citation type="submission" date="2020-07" db="EMBL/GenBank/DDBJ databases">
        <title>Clarias magur genome sequencing, assembly and annotation.</title>
        <authorList>
            <person name="Kushwaha B."/>
            <person name="Kumar R."/>
            <person name="Das P."/>
            <person name="Joshi C.G."/>
            <person name="Kumar D."/>
            <person name="Nagpure N.S."/>
            <person name="Pandey M."/>
            <person name="Agarwal S."/>
            <person name="Srivastava S."/>
            <person name="Singh M."/>
            <person name="Sahoo L."/>
            <person name="Jayasankar P."/>
            <person name="Meher P.K."/>
            <person name="Koringa P.G."/>
            <person name="Iquebal M.A."/>
            <person name="Das S.P."/>
            <person name="Bit A."/>
            <person name="Patnaik S."/>
            <person name="Patel N."/>
            <person name="Shah T.M."/>
            <person name="Hinsu A."/>
            <person name="Jena J.K."/>
        </authorList>
    </citation>
    <scope>NUCLEOTIDE SEQUENCE</scope>
    <source>
        <strain evidence="1">CIFAMagur01</strain>
        <tissue evidence="1">Testis</tissue>
    </source>
</reference>
<keyword evidence="2" id="KW-1185">Reference proteome</keyword>
<dbReference type="Proteomes" id="UP000727407">
    <property type="component" value="Unassembled WGS sequence"/>
</dbReference>
<feature type="non-terminal residue" evidence="1">
    <location>
        <position position="1"/>
    </location>
</feature>
<evidence type="ECO:0000313" key="1">
    <source>
        <dbReference type="EMBL" id="KAF5898945.1"/>
    </source>
</evidence>
<evidence type="ECO:0000313" key="2">
    <source>
        <dbReference type="Proteomes" id="UP000727407"/>
    </source>
</evidence>
<accession>A0A8J4TPB8</accession>
<dbReference type="EMBL" id="QNUK01000183">
    <property type="protein sequence ID" value="KAF5898945.1"/>
    <property type="molecule type" value="Genomic_DNA"/>
</dbReference>
<comment type="caution">
    <text evidence="1">The sequence shown here is derived from an EMBL/GenBank/DDBJ whole genome shotgun (WGS) entry which is preliminary data.</text>
</comment>
<name>A0A8J4TPB8_CLAMG</name>
<organism evidence="1 2">
    <name type="scientific">Clarias magur</name>
    <name type="common">Asian catfish</name>
    <name type="synonym">Macropteronotus magur</name>
    <dbReference type="NCBI Taxonomy" id="1594786"/>
    <lineage>
        <taxon>Eukaryota</taxon>
        <taxon>Metazoa</taxon>
        <taxon>Chordata</taxon>
        <taxon>Craniata</taxon>
        <taxon>Vertebrata</taxon>
        <taxon>Euteleostomi</taxon>
        <taxon>Actinopterygii</taxon>
        <taxon>Neopterygii</taxon>
        <taxon>Teleostei</taxon>
        <taxon>Ostariophysi</taxon>
        <taxon>Siluriformes</taxon>
        <taxon>Clariidae</taxon>
        <taxon>Clarias</taxon>
    </lineage>
</organism>
<gene>
    <name evidence="1" type="primary">xseA</name>
    <name evidence="1" type="ORF">DAT39_011351</name>
</gene>